<dbReference type="EMBL" id="BAAADD010000007">
    <property type="protein sequence ID" value="GAA0577456.1"/>
    <property type="molecule type" value="Genomic_DNA"/>
</dbReference>
<dbReference type="SUPFAM" id="SSF74653">
    <property type="entry name" value="TolA/TonB C-terminal domain"/>
    <property type="match status" value="1"/>
</dbReference>
<keyword evidence="8 11" id="KW-1133">Transmembrane helix</keyword>
<evidence type="ECO:0000256" key="7">
    <source>
        <dbReference type="ARBA" id="ARBA00022927"/>
    </source>
</evidence>
<reference evidence="13 14" key="1">
    <citation type="journal article" date="2019" name="Int. J. Syst. Evol. Microbiol.">
        <title>The Global Catalogue of Microorganisms (GCM) 10K type strain sequencing project: providing services to taxonomists for standard genome sequencing and annotation.</title>
        <authorList>
            <consortium name="The Broad Institute Genomics Platform"/>
            <consortium name="The Broad Institute Genome Sequencing Center for Infectious Disease"/>
            <person name="Wu L."/>
            <person name="Ma J."/>
        </authorList>
    </citation>
    <scope>NUCLEOTIDE SEQUENCE [LARGE SCALE GENOMIC DNA]</scope>
    <source>
        <strain evidence="13 14">JCM 15089</strain>
    </source>
</reference>
<dbReference type="PANTHER" id="PTHR33446">
    <property type="entry name" value="PROTEIN TONB-RELATED"/>
    <property type="match status" value="1"/>
</dbReference>
<proteinExistence type="inferred from homology"/>
<dbReference type="InterPro" id="IPR037682">
    <property type="entry name" value="TonB_C"/>
</dbReference>
<keyword evidence="5" id="KW-0997">Cell inner membrane</keyword>
<dbReference type="InterPro" id="IPR051045">
    <property type="entry name" value="TonB-dependent_transducer"/>
</dbReference>
<feature type="transmembrane region" description="Helical" evidence="11">
    <location>
        <begin position="25"/>
        <end position="44"/>
    </location>
</feature>
<sequence>MIIIEFIIFVVSSGLFCSERFRNHFWAVLVAGAIATGSSLLFFYHMGAKMMGKEPTPAVITRIVKVPVVKTVLPSQSASAPKDKPHTCGVEFYPSESLAKGEEGNTKVSFKILTDGTVEGVSVADTSGSQRLDDAAVACVKTWHYRPAIKDGKLAEVNSGAVVKWILPTPAEVKMEAAAKAEEKKDDKKPEDLAPAAEAPNEGQKSHAWYDPRGWFSSSAEAEKKQHAEADKKLQTQAPQP</sequence>
<evidence type="ECO:0000256" key="11">
    <source>
        <dbReference type="SAM" id="Phobius"/>
    </source>
</evidence>
<evidence type="ECO:0000256" key="4">
    <source>
        <dbReference type="ARBA" id="ARBA00022475"/>
    </source>
</evidence>
<feature type="region of interest" description="Disordered" evidence="10">
    <location>
        <begin position="177"/>
        <end position="241"/>
    </location>
</feature>
<dbReference type="PANTHER" id="PTHR33446:SF2">
    <property type="entry name" value="PROTEIN TONB"/>
    <property type="match status" value="1"/>
</dbReference>
<evidence type="ECO:0000256" key="3">
    <source>
        <dbReference type="ARBA" id="ARBA00022448"/>
    </source>
</evidence>
<keyword evidence="6 11" id="KW-0812">Transmembrane</keyword>
<gene>
    <name evidence="13" type="ORF">GCM10008942_27930</name>
</gene>
<evidence type="ECO:0000256" key="10">
    <source>
        <dbReference type="SAM" id="MobiDB-lite"/>
    </source>
</evidence>
<dbReference type="PROSITE" id="PS52015">
    <property type="entry name" value="TONB_CTD"/>
    <property type="match status" value="1"/>
</dbReference>
<dbReference type="NCBIfam" id="TIGR01352">
    <property type="entry name" value="tonB_Cterm"/>
    <property type="match status" value="1"/>
</dbReference>
<dbReference type="RefSeq" id="WP_166936210.1">
    <property type="nucleotide sequence ID" value="NZ_BAAADD010000007.1"/>
</dbReference>
<dbReference type="Gene3D" id="3.30.1150.10">
    <property type="match status" value="1"/>
</dbReference>
<keyword evidence="14" id="KW-1185">Reference proteome</keyword>
<keyword evidence="9 11" id="KW-0472">Membrane</keyword>
<comment type="caution">
    <text evidence="13">The sequence shown here is derived from an EMBL/GenBank/DDBJ whole genome shotgun (WGS) entry which is preliminary data.</text>
</comment>
<evidence type="ECO:0000259" key="12">
    <source>
        <dbReference type="PROSITE" id="PS52015"/>
    </source>
</evidence>
<protein>
    <recommendedName>
        <fullName evidence="12">TonB C-terminal domain-containing protein</fullName>
    </recommendedName>
</protein>
<evidence type="ECO:0000256" key="6">
    <source>
        <dbReference type="ARBA" id="ARBA00022692"/>
    </source>
</evidence>
<evidence type="ECO:0000256" key="1">
    <source>
        <dbReference type="ARBA" id="ARBA00004383"/>
    </source>
</evidence>
<dbReference type="InterPro" id="IPR006260">
    <property type="entry name" value="TonB/TolA_C"/>
</dbReference>
<evidence type="ECO:0000313" key="13">
    <source>
        <dbReference type="EMBL" id="GAA0577456.1"/>
    </source>
</evidence>
<feature type="compositionally biased region" description="Basic and acidic residues" evidence="10">
    <location>
        <begin position="177"/>
        <end position="192"/>
    </location>
</feature>
<keyword evidence="4" id="KW-1003">Cell membrane</keyword>
<name>A0ABN1EZ57_9PROT</name>
<evidence type="ECO:0000256" key="8">
    <source>
        <dbReference type="ARBA" id="ARBA00022989"/>
    </source>
</evidence>
<comment type="similarity">
    <text evidence="2">Belongs to the TonB family.</text>
</comment>
<comment type="subcellular location">
    <subcellularLocation>
        <location evidence="1">Cell inner membrane</location>
        <topology evidence="1">Single-pass membrane protein</topology>
        <orientation evidence="1">Periplasmic side</orientation>
    </subcellularLocation>
</comment>
<dbReference type="Pfam" id="PF03544">
    <property type="entry name" value="TonB_C"/>
    <property type="match status" value="1"/>
</dbReference>
<evidence type="ECO:0000256" key="5">
    <source>
        <dbReference type="ARBA" id="ARBA00022519"/>
    </source>
</evidence>
<feature type="domain" description="TonB C-terminal" evidence="12">
    <location>
        <begin position="78"/>
        <end position="174"/>
    </location>
</feature>
<accession>A0ABN1EZ57</accession>
<dbReference type="Proteomes" id="UP001499951">
    <property type="component" value="Unassembled WGS sequence"/>
</dbReference>
<evidence type="ECO:0000256" key="2">
    <source>
        <dbReference type="ARBA" id="ARBA00006555"/>
    </source>
</evidence>
<keyword evidence="3" id="KW-0813">Transport</keyword>
<evidence type="ECO:0000256" key="9">
    <source>
        <dbReference type="ARBA" id="ARBA00023136"/>
    </source>
</evidence>
<feature type="compositionally biased region" description="Basic and acidic residues" evidence="10">
    <location>
        <begin position="221"/>
        <end position="234"/>
    </location>
</feature>
<organism evidence="13 14">
    <name type="scientific">Rhizomicrobium electricum</name>
    <dbReference type="NCBI Taxonomy" id="480070"/>
    <lineage>
        <taxon>Bacteria</taxon>
        <taxon>Pseudomonadati</taxon>
        <taxon>Pseudomonadota</taxon>
        <taxon>Alphaproteobacteria</taxon>
        <taxon>Micropepsales</taxon>
        <taxon>Micropepsaceae</taxon>
        <taxon>Rhizomicrobium</taxon>
    </lineage>
</organism>
<keyword evidence="7" id="KW-0653">Protein transport</keyword>
<evidence type="ECO:0000313" key="14">
    <source>
        <dbReference type="Proteomes" id="UP001499951"/>
    </source>
</evidence>